<dbReference type="RefSeq" id="WP_090596019.1">
    <property type="nucleotide sequence ID" value="NZ_LT629688.1"/>
</dbReference>
<sequence length="548" mass="59081">MSAREAVRGRAARDLPARLEQLAEGARLSQGRADPGLVRAAEDVVRRAERRLAVSGDHTVVALAGATGSGKSTLFNALAGQELSTPGMRRPTTSEAMAVTWGSESTDDLLNLLEVRRRHALHEDRARRGLVLLDLPDHDSTEVAHRVEAHRLVQLVDLMVWVVDPQKYADAALHEQFLVPMSEHAGVMVVVLNQIDRLSRPQADECLRDLERLLASEGLGQVPVLGVSAVTGLGVPSLEKLLAARVREKAVAAQRLGVDVAAAARGLLGATGDAGGTGVARADRQRLVDSLSAAAQVPEVTRAVDQAWRLRGGMATGWPALAWLGRFRPDPLRRLHLDRLAGLGRRERAARELEPARVSRTSLTPVGGASRARVDGALRQVADSAAAGMSRGWADRVRAATLQHQGDLPDHLDRAVATTDLQMDRARHWWRAVRVLQWVLLAAAVAGLLWFGIDLVLAYLRLPLLPEVLWWRFQAPTWLLLGGVAAGLLLAGISRIGVVLGAGRAGARARRALVRAVEKVAQDDVLAAVETELDRHARARTALERAAG</sequence>
<keyword evidence="1" id="KW-0812">Transmembrane</keyword>
<dbReference type="AlphaFoldDB" id="A0A1G7EX90"/>
<dbReference type="GO" id="GO:0003924">
    <property type="term" value="F:GTPase activity"/>
    <property type="evidence" value="ECO:0007669"/>
    <property type="project" value="InterPro"/>
</dbReference>
<evidence type="ECO:0000259" key="2">
    <source>
        <dbReference type="Pfam" id="PF00009"/>
    </source>
</evidence>
<evidence type="ECO:0000313" key="4">
    <source>
        <dbReference type="Proteomes" id="UP000198546"/>
    </source>
</evidence>
<keyword evidence="4" id="KW-1185">Reference proteome</keyword>
<dbReference type="Pfam" id="PF00009">
    <property type="entry name" value="GTP_EFTU"/>
    <property type="match status" value="1"/>
</dbReference>
<dbReference type="GO" id="GO:0000028">
    <property type="term" value="P:ribosomal small subunit assembly"/>
    <property type="evidence" value="ECO:0007669"/>
    <property type="project" value="TreeGrafter"/>
</dbReference>
<dbReference type="PANTHER" id="PTHR42698:SF1">
    <property type="entry name" value="GTPASE ERA, MITOCHONDRIAL"/>
    <property type="match status" value="1"/>
</dbReference>
<dbReference type="STRING" id="675864.SAMN04489747_4075"/>
<evidence type="ECO:0000313" key="3">
    <source>
        <dbReference type="EMBL" id="SDE68323.1"/>
    </source>
</evidence>
<dbReference type="InterPro" id="IPR005662">
    <property type="entry name" value="GTPase_Era-like"/>
</dbReference>
<evidence type="ECO:0000256" key="1">
    <source>
        <dbReference type="SAM" id="Phobius"/>
    </source>
</evidence>
<reference evidence="3 4" key="1">
    <citation type="submission" date="2016-10" db="EMBL/GenBank/DDBJ databases">
        <authorList>
            <person name="de Groot N.N."/>
        </authorList>
    </citation>
    <scope>NUCLEOTIDE SEQUENCE [LARGE SCALE GENOMIC DNA]</scope>
    <source>
        <strain evidence="3 4">MON 2.2</strain>
    </source>
</reference>
<gene>
    <name evidence="3" type="ORF">SAMN04489747_4075</name>
</gene>
<dbReference type="Gene3D" id="3.40.50.300">
    <property type="entry name" value="P-loop containing nucleotide triphosphate hydrolases"/>
    <property type="match status" value="1"/>
</dbReference>
<dbReference type="PANTHER" id="PTHR42698">
    <property type="entry name" value="GTPASE ERA"/>
    <property type="match status" value="1"/>
</dbReference>
<dbReference type="EMBL" id="LT629688">
    <property type="protein sequence ID" value="SDE68323.1"/>
    <property type="molecule type" value="Genomic_DNA"/>
</dbReference>
<keyword evidence="1" id="KW-1133">Transmembrane helix</keyword>
<dbReference type="GO" id="GO:0019843">
    <property type="term" value="F:rRNA binding"/>
    <property type="evidence" value="ECO:0007669"/>
    <property type="project" value="TreeGrafter"/>
</dbReference>
<proteinExistence type="predicted"/>
<dbReference type="GO" id="GO:0043024">
    <property type="term" value="F:ribosomal small subunit binding"/>
    <property type="evidence" value="ECO:0007669"/>
    <property type="project" value="TreeGrafter"/>
</dbReference>
<dbReference type="Proteomes" id="UP000198546">
    <property type="component" value="Chromosome i"/>
</dbReference>
<dbReference type="InterPro" id="IPR027417">
    <property type="entry name" value="P-loop_NTPase"/>
</dbReference>
<accession>A0A1G7EX90</accession>
<protein>
    <submittedName>
        <fullName evidence="3">50S ribosome-binding GTPase</fullName>
    </submittedName>
</protein>
<keyword evidence="1" id="KW-0472">Membrane</keyword>
<dbReference type="SUPFAM" id="SSF52540">
    <property type="entry name" value="P-loop containing nucleoside triphosphate hydrolases"/>
    <property type="match status" value="1"/>
</dbReference>
<organism evidence="3 4">
    <name type="scientific">Auraticoccus monumenti</name>
    <dbReference type="NCBI Taxonomy" id="675864"/>
    <lineage>
        <taxon>Bacteria</taxon>
        <taxon>Bacillati</taxon>
        <taxon>Actinomycetota</taxon>
        <taxon>Actinomycetes</taxon>
        <taxon>Propionibacteriales</taxon>
        <taxon>Propionibacteriaceae</taxon>
        <taxon>Auraticoccus</taxon>
    </lineage>
</organism>
<feature type="transmembrane region" description="Helical" evidence="1">
    <location>
        <begin position="480"/>
        <end position="502"/>
    </location>
</feature>
<name>A0A1G7EX90_9ACTN</name>
<feature type="transmembrane region" description="Helical" evidence="1">
    <location>
        <begin position="435"/>
        <end position="460"/>
    </location>
</feature>
<dbReference type="GO" id="GO:0005525">
    <property type="term" value="F:GTP binding"/>
    <property type="evidence" value="ECO:0007669"/>
    <property type="project" value="InterPro"/>
</dbReference>
<dbReference type="OrthoDB" id="974105at2"/>
<dbReference type="GO" id="GO:0005829">
    <property type="term" value="C:cytosol"/>
    <property type="evidence" value="ECO:0007669"/>
    <property type="project" value="TreeGrafter"/>
</dbReference>
<dbReference type="InterPro" id="IPR000795">
    <property type="entry name" value="T_Tr_GTP-bd_dom"/>
</dbReference>
<feature type="domain" description="Tr-type G" evidence="2">
    <location>
        <begin position="58"/>
        <end position="242"/>
    </location>
</feature>